<evidence type="ECO:0000313" key="9">
    <source>
        <dbReference type="Proteomes" id="UP000177885"/>
    </source>
</evidence>
<evidence type="ECO:0000256" key="3">
    <source>
        <dbReference type="ARBA" id="ARBA00023002"/>
    </source>
</evidence>
<dbReference type="GO" id="GO:0016491">
    <property type="term" value="F:oxidoreductase activity"/>
    <property type="evidence" value="ECO:0007669"/>
    <property type="project" value="UniProtKB-KW"/>
</dbReference>
<name>A0A1F7TMY4_9BACT</name>
<sequence>MKYPWLILLSIATAGLIVLGFFAIQLTPVRAPREAADAVVPLTQPSATFVNPSRGPASAPVTIVAFGDFQCAACAQLAQALDQVLADRPDVRVVWKDAPDEASHPFSSLAAVAAHCADRQGRFWEYHDRLFARQAFLSEGTFVPLAREIGLDEASFTACFDGKETLPIVRKDFDEARALSLTAIPTMFIGGTRVEGAPSLEELIRYVDQAK</sequence>
<evidence type="ECO:0000259" key="7">
    <source>
        <dbReference type="PROSITE" id="PS51352"/>
    </source>
</evidence>
<reference evidence="8 9" key="1">
    <citation type="journal article" date="2016" name="Nat. Commun.">
        <title>Thousands of microbial genomes shed light on interconnected biogeochemical processes in an aquifer system.</title>
        <authorList>
            <person name="Anantharaman K."/>
            <person name="Brown C.T."/>
            <person name="Hug L.A."/>
            <person name="Sharon I."/>
            <person name="Castelle C.J."/>
            <person name="Probst A.J."/>
            <person name="Thomas B.C."/>
            <person name="Singh A."/>
            <person name="Wilkins M.J."/>
            <person name="Karaoz U."/>
            <person name="Brodie E.L."/>
            <person name="Williams K.H."/>
            <person name="Hubbard S.S."/>
            <person name="Banfield J.F."/>
        </authorList>
    </citation>
    <scope>NUCLEOTIDE SEQUENCE [LARGE SCALE GENOMIC DNA]</scope>
</reference>
<dbReference type="PANTHER" id="PTHR13887:SF14">
    <property type="entry name" value="DISULFIDE BOND FORMATION PROTEIN D"/>
    <property type="match status" value="1"/>
</dbReference>
<evidence type="ECO:0000256" key="5">
    <source>
        <dbReference type="ARBA" id="ARBA00023284"/>
    </source>
</evidence>
<keyword evidence="6" id="KW-0472">Membrane</keyword>
<dbReference type="AlphaFoldDB" id="A0A1F7TMY4"/>
<keyword evidence="6" id="KW-0812">Transmembrane</keyword>
<organism evidence="8 9">
    <name type="scientific">Candidatus Uhrbacteria bacterium RIFCSPHIGHO2_01_FULL_63_20</name>
    <dbReference type="NCBI Taxonomy" id="1802385"/>
    <lineage>
        <taxon>Bacteria</taxon>
        <taxon>Candidatus Uhriibacteriota</taxon>
    </lineage>
</organism>
<evidence type="ECO:0000313" key="8">
    <source>
        <dbReference type="EMBL" id="OGL66887.1"/>
    </source>
</evidence>
<accession>A0A1F7TMY4</accession>
<keyword evidence="2" id="KW-0732">Signal</keyword>
<dbReference type="PANTHER" id="PTHR13887">
    <property type="entry name" value="GLUTATHIONE S-TRANSFERASE KAPPA"/>
    <property type="match status" value="1"/>
</dbReference>
<comment type="similarity">
    <text evidence="1">Belongs to the thioredoxin family. DsbA subfamily.</text>
</comment>
<keyword evidence="6" id="KW-1133">Transmembrane helix</keyword>
<dbReference type="InterPro" id="IPR036249">
    <property type="entry name" value="Thioredoxin-like_sf"/>
</dbReference>
<keyword evidence="5" id="KW-0676">Redox-active center</keyword>
<proteinExistence type="inferred from homology"/>
<dbReference type="InterPro" id="IPR013766">
    <property type="entry name" value="Thioredoxin_domain"/>
</dbReference>
<dbReference type="Proteomes" id="UP000177885">
    <property type="component" value="Unassembled WGS sequence"/>
</dbReference>
<dbReference type="InterPro" id="IPR012336">
    <property type="entry name" value="Thioredoxin-like_fold"/>
</dbReference>
<evidence type="ECO:0000256" key="2">
    <source>
        <dbReference type="ARBA" id="ARBA00022729"/>
    </source>
</evidence>
<evidence type="ECO:0000256" key="1">
    <source>
        <dbReference type="ARBA" id="ARBA00005791"/>
    </source>
</evidence>
<dbReference type="PROSITE" id="PS51352">
    <property type="entry name" value="THIOREDOXIN_2"/>
    <property type="match status" value="1"/>
</dbReference>
<keyword evidence="3" id="KW-0560">Oxidoreductase</keyword>
<dbReference type="EMBL" id="MGDT01000004">
    <property type="protein sequence ID" value="OGL66887.1"/>
    <property type="molecule type" value="Genomic_DNA"/>
</dbReference>
<protein>
    <recommendedName>
        <fullName evidence="7">Thioredoxin domain-containing protein</fullName>
    </recommendedName>
</protein>
<dbReference type="Pfam" id="PF13462">
    <property type="entry name" value="Thioredoxin_4"/>
    <property type="match status" value="1"/>
</dbReference>
<dbReference type="STRING" id="1802385.A2856_00045"/>
<comment type="caution">
    <text evidence="8">The sequence shown here is derived from an EMBL/GenBank/DDBJ whole genome shotgun (WGS) entry which is preliminary data.</text>
</comment>
<evidence type="ECO:0000256" key="4">
    <source>
        <dbReference type="ARBA" id="ARBA00023157"/>
    </source>
</evidence>
<dbReference type="SUPFAM" id="SSF52833">
    <property type="entry name" value="Thioredoxin-like"/>
    <property type="match status" value="1"/>
</dbReference>
<gene>
    <name evidence="8" type="ORF">A2856_00045</name>
</gene>
<keyword evidence="4" id="KW-1015">Disulfide bond</keyword>
<evidence type="ECO:0000256" key="6">
    <source>
        <dbReference type="SAM" id="Phobius"/>
    </source>
</evidence>
<feature type="domain" description="Thioredoxin" evidence="7">
    <location>
        <begin position="29"/>
        <end position="211"/>
    </location>
</feature>
<dbReference type="Gene3D" id="3.40.30.10">
    <property type="entry name" value="Glutaredoxin"/>
    <property type="match status" value="1"/>
</dbReference>
<feature type="transmembrane region" description="Helical" evidence="6">
    <location>
        <begin position="6"/>
        <end position="24"/>
    </location>
</feature>